<dbReference type="RefSeq" id="WP_114548354.1">
    <property type="nucleotide sequence ID" value="NZ_PPUT01000002.1"/>
</dbReference>
<feature type="compositionally biased region" description="Basic and acidic residues" evidence="1">
    <location>
        <begin position="1"/>
        <end position="11"/>
    </location>
</feature>
<organism evidence="3 4">
    <name type="scientific">Adlercreutzia equolifaciens subsp. celatus</name>
    <dbReference type="NCBI Taxonomy" id="394340"/>
    <lineage>
        <taxon>Bacteria</taxon>
        <taxon>Bacillati</taxon>
        <taxon>Actinomycetota</taxon>
        <taxon>Coriobacteriia</taxon>
        <taxon>Eggerthellales</taxon>
        <taxon>Eggerthellaceae</taxon>
        <taxon>Adlercreutzia</taxon>
    </lineage>
</organism>
<keyword evidence="2" id="KW-1133">Transmembrane helix</keyword>
<sequence length="169" mass="17761">MTDHRDSKPEETPEPQQLGAPETTPENPQRPEPSTEPSQDQRRALIDADLKSARTLSTVAAIAGPVSFIIGGVMLSTVGLVCAIVGFVKIKHVIDDVDGRQKVYAATVRQTLIWGLAISAIALIVNIVGIALMMPVLMEAMQTGDFTSILGEGATITAQPSGGSGNAWG</sequence>
<reference evidence="3 4" key="1">
    <citation type="journal article" date="2018" name="Elife">
        <title>Discovery and characterization of a prevalent human gut bacterial enzyme sufficient for the inactivation of a family of plant toxins.</title>
        <authorList>
            <person name="Koppel N."/>
            <person name="Bisanz J.E."/>
            <person name="Pandelia M.E."/>
            <person name="Turnbaugh P.J."/>
            <person name="Balskus E.P."/>
        </authorList>
    </citation>
    <scope>NUCLEOTIDE SEQUENCE [LARGE SCALE GENOMIC DNA]</scope>
    <source>
        <strain evidence="3 4">OB21 GAM 11</strain>
    </source>
</reference>
<feature type="transmembrane region" description="Helical" evidence="2">
    <location>
        <begin position="111"/>
        <end position="138"/>
    </location>
</feature>
<keyword evidence="2" id="KW-0472">Membrane</keyword>
<protein>
    <submittedName>
        <fullName evidence="3">Uncharacterized protein</fullName>
    </submittedName>
</protein>
<accession>A0A369P3R1</accession>
<proteinExistence type="predicted"/>
<evidence type="ECO:0000313" key="3">
    <source>
        <dbReference type="EMBL" id="RDC46642.1"/>
    </source>
</evidence>
<dbReference type="EMBL" id="PPUT01000002">
    <property type="protein sequence ID" value="RDC46642.1"/>
    <property type="molecule type" value="Genomic_DNA"/>
</dbReference>
<evidence type="ECO:0000256" key="2">
    <source>
        <dbReference type="SAM" id="Phobius"/>
    </source>
</evidence>
<dbReference type="AlphaFoldDB" id="A0A369P3R1"/>
<evidence type="ECO:0000313" key="4">
    <source>
        <dbReference type="Proteomes" id="UP000253805"/>
    </source>
</evidence>
<gene>
    <name evidence="3" type="ORF">C1850_01585</name>
</gene>
<name>A0A369P3R1_9ACTN</name>
<comment type="caution">
    <text evidence="3">The sequence shown here is derived from an EMBL/GenBank/DDBJ whole genome shotgun (WGS) entry which is preliminary data.</text>
</comment>
<feature type="transmembrane region" description="Helical" evidence="2">
    <location>
        <begin position="66"/>
        <end position="90"/>
    </location>
</feature>
<evidence type="ECO:0000256" key="1">
    <source>
        <dbReference type="SAM" id="MobiDB-lite"/>
    </source>
</evidence>
<dbReference type="Proteomes" id="UP000253805">
    <property type="component" value="Unassembled WGS sequence"/>
</dbReference>
<feature type="region of interest" description="Disordered" evidence="1">
    <location>
        <begin position="1"/>
        <end position="42"/>
    </location>
</feature>
<keyword evidence="2" id="KW-0812">Transmembrane</keyword>